<evidence type="ECO:0000313" key="2">
    <source>
        <dbReference type="EMBL" id="BAC84488.1"/>
    </source>
</evidence>
<feature type="region of interest" description="Disordered" evidence="1">
    <location>
        <begin position="39"/>
        <end position="71"/>
    </location>
</feature>
<dbReference type="EMBL" id="AP003863">
    <property type="protein sequence ID" value="BAD30398.1"/>
    <property type="molecule type" value="Genomic_DNA"/>
</dbReference>
<reference evidence="3" key="1">
    <citation type="submission" date="2001-07" db="EMBL/GenBank/DDBJ databases">
        <title>Oryza sativa nipponbare(GA3) genomic DNA, chromosome 7, BAC clone:OJ1058_A12.</title>
        <authorList>
            <person name="Sasaki T."/>
            <person name="Matsumoto T."/>
            <person name="Yamamoto K."/>
        </authorList>
    </citation>
    <scope>NUCLEOTIDE SEQUENCE</scope>
</reference>
<reference evidence="2" key="2">
    <citation type="submission" date="2002-10" db="EMBL/GenBank/DDBJ databases">
        <title>Oryza sativa nipponbare(GA3) genomic DNA, chromosome 7, PAC clone:P0696F12.</title>
        <authorList>
            <person name="Sasaki T."/>
            <person name="Matsumoto T."/>
            <person name="Katayose Y."/>
        </authorList>
    </citation>
    <scope>NUCLEOTIDE SEQUENCE</scope>
</reference>
<proteinExistence type="predicted"/>
<dbReference type="AlphaFoldDB" id="Q6YVV9"/>
<evidence type="ECO:0000313" key="3">
    <source>
        <dbReference type="EMBL" id="BAD30398.1"/>
    </source>
</evidence>
<dbReference type="EMBL" id="AP005810">
    <property type="protein sequence ID" value="BAC84488.1"/>
    <property type="molecule type" value="Genomic_DNA"/>
</dbReference>
<organism evidence="2 4">
    <name type="scientific">Oryza sativa subsp. japonica</name>
    <name type="common">Rice</name>
    <dbReference type="NCBI Taxonomy" id="39947"/>
    <lineage>
        <taxon>Eukaryota</taxon>
        <taxon>Viridiplantae</taxon>
        <taxon>Streptophyta</taxon>
        <taxon>Embryophyta</taxon>
        <taxon>Tracheophyta</taxon>
        <taxon>Spermatophyta</taxon>
        <taxon>Magnoliopsida</taxon>
        <taxon>Liliopsida</taxon>
        <taxon>Poales</taxon>
        <taxon>Poaceae</taxon>
        <taxon>BOP clade</taxon>
        <taxon>Oryzoideae</taxon>
        <taxon>Oryzeae</taxon>
        <taxon>Oryzinae</taxon>
        <taxon>Oryza</taxon>
        <taxon>Oryza sativa</taxon>
    </lineage>
</organism>
<protein>
    <submittedName>
        <fullName evidence="2">Uncharacterized protein</fullName>
    </submittedName>
</protein>
<reference evidence="4" key="4">
    <citation type="journal article" date="2008" name="Nucleic Acids Res.">
        <title>The rice annotation project database (RAP-DB): 2008 update.</title>
        <authorList>
            <consortium name="The rice annotation project (RAP)"/>
        </authorList>
    </citation>
    <scope>GENOME REANNOTATION</scope>
    <source>
        <strain evidence="4">cv. Nipponbare</strain>
    </source>
</reference>
<reference evidence="4" key="3">
    <citation type="journal article" date="2005" name="Nature">
        <title>The map-based sequence of the rice genome.</title>
        <authorList>
            <consortium name="International rice genome sequencing project (IRGSP)"/>
            <person name="Matsumoto T."/>
            <person name="Wu J."/>
            <person name="Kanamori H."/>
            <person name="Katayose Y."/>
            <person name="Fujisawa M."/>
            <person name="Namiki N."/>
            <person name="Mizuno H."/>
            <person name="Yamamoto K."/>
            <person name="Antonio B.A."/>
            <person name="Baba T."/>
            <person name="Sakata K."/>
            <person name="Nagamura Y."/>
            <person name="Aoki H."/>
            <person name="Arikawa K."/>
            <person name="Arita K."/>
            <person name="Bito T."/>
            <person name="Chiden Y."/>
            <person name="Fujitsuka N."/>
            <person name="Fukunaka R."/>
            <person name="Hamada M."/>
            <person name="Harada C."/>
            <person name="Hayashi A."/>
            <person name="Hijishita S."/>
            <person name="Honda M."/>
            <person name="Hosokawa S."/>
            <person name="Ichikawa Y."/>
            <person name="Idonuma A."/>
            <person name="Iijima M."/>
            <person name="Ikeda M."/>
            <person name="Ikeno M."/>
            <person name="Ito K."/>
            <person name="Ito S."/>
            <person name="Ito T."/>
            <person name="Ito Y."/>
            <person name="Ito Y."/>
            <person name="Iwabuchi A."/>
            <person name="Kamiya K."/>
            <person name="Karasawa W."/>
            <person name="Kurita K."/>
            <person name="Katagiri S."/>
            <person name="Kikuta A."/>
            <person name="Kobayashi H."/>
            <person name="Kobayashi N."/>
            <person name="Machita K."/>
            <person name="Maehara T."/>
            <person name="Masukawa M."/>
            <person name="Mizubayashi T."/>
            <person name="Mukai Y."/>
            <person name="Nagasaki H."/>
            <person name="Nagata Y."/>
            <person name="Naito S."/>
            <person name="Nakashima M."/>
            <person name="Nakama Y."/>
            <person name="Nakamichi Y."/>
            <person name="Nakamura M."/>
            <person name="Meguro A."/>
            <person name="Negishi M."/>
            <person name="Ohta I."/>
            <person name="Ohta T."/>
            <person name="Okamoto M."/>
            <person name="Ono N."/>
            <person name="Saji S."/>
            <person name="Sakaguchi M."/>
            <person name="Sakai K."/>
            <person name="Shibata M."/>
            <person name="Shimokawa T."/>
            <person name="Song J."/>
            <person name="Takazaki Y."/>
            <person name="Terasawa K."/>
            <person name="Tsugane M."/>
            <person name="Tsuji K."/>
            <person name="Ueda S."/>
            <person name="Waki K."/>
            <person name="Yamagata H."/>
            <person name="Yamamoto M."/>
            <person name="Yamamoto S."/>
            <person name="Yamane H."/>
            <person name="Yoshiki S."/>
            <person name="Yoshihara R."/>
            <person name="Yukawa K."/>
            <person name="Zhong H."/>
            <person name="Yano M."/>
            <person name="Yuan Q."/>
            <person name="Ouyang S."/>
            <person name="Liu J."/>
            <person name="Jones K.M."/>
            <person name="Gansberger K."/>
            <person name="Moffat K."/>
            <person name="Hill J."/>
            <person name="Bera J."/>
            <person name="Fadrosh D."/>
            <person name="Jin S."/>
            <person name="Johri S."/>
            <person name="Kim M."/>
            <person name="Overton L."/>
            <person name="Reardon M."/>
            <person name="Tsitrin T."/>
            <person name="Vuong H."/>
            <person name="Weaver B."/>
            <person name="Ciecko A."/>
            <person name="Tallon L."/>
            <person name="Jackson J."/>
            <person name="Pai G."/>
            <person name="Aken S.V."/>
            <person name="Utterback T."/>
            <person name="Reidmuller S."/>
            <person name="Feldblyum T."/>
            <person name="Hsiao J."/>
            <person name="Zismann V."/>
            <person name="Iobst S."/>
            <person name="de Vazeille A.R."/>
            <person name="Buell C.R."/>
            <person name="Ying K."/>
            <person name="Li Y."/>
            <person name="Lu T."/>
            <person name="Huang Y."/>
            <person name="Zhao Q."/>
            <person name="Feng Q."/>
            <person name="Zhang L."/>
            <person name="Zhu J."/>
            <person name="Weng Q."/>
            <person name="Mu J."/>
            <person name="Lu Y."/>
            <person name="Fan D."/>
            <person name="Liu Y."/>
            <person name="Guan J."/>
            <person name="Zhang Y."/>
            <person name="Yu S."/>
            <person name="Liu X."/>
            <person name="Zhang Y."/>
            <person name="Hong G."/>
            <person name="Han B."/>
            <person name="Choisne N."/>
            <person name="Demange N."/>
            <person name="Orjeda G."/>
            <person name="Samain S."/>
            <person name="Cattolico L."/>
            <person name="Pelletier E."/>
            <person name="Couloux A."/>
            <person name="Segurens B."/>
            <person name="Wincker P."/>
            <person name="D'Hont A."/>
            <person name="Scarpelli C."/>
            <person name="Weissenbach J."/>
            <person name="Salanoubat M."/>
            <person name="Quetier F."/>
            <person name="Yu Y."/>
            <person name="Kim H.R."/>
            <person name="Rambo T."/>
            <person name="Currie J."/>
            <person name="Collura K."/>
            <person name="Luo M."/>
            <person name="Yang T."/>
            <person name="Ammiraju J.S.S."/>
            <person name="Engler F."/>
            <person name="Soderlund C."/>
            <person name="Wing R.A."/>
            <person name="Palmer L.E."/>
            <person name="de la Bastide M."/>
            <person name="Spiegel L."/>
            <person name="Nascimento L."/>
            <person name="Zutavern T."/>
            <person name="O'Shaughnessy A."/>
            <person name="Dike S."/>
            <person name="Dedhia N."/>
            <person name="Preston R."/>
            <person name="Balija V."/>
            <person name="McCombie W.R."/>
            <person name="Chow T."/>
            <person name="Chen H."/>
            <person name="Chung M."/>
            <person name="Chen C."/>
            <person name="Shaw J."/>
            <person name="Wu H."/>
            <person name="Hsiao K."/>
            <person name="Chao Y."/>
            <person name="Chu M."/>
            <person name="Cheng C."/>
            <person name="Hour A."/>
            <person name="Lee P."/>
            <person name="Lin S."/>
            <person name="Lin Y."/>
            <person name="Liou J."/>
            <person name="Liu S."/>
            <person name="Hsing Y."/>
            <person name="Raghuvanshi S."/>
            <person name="Mohanty A."/>
            <person name="Bharti A.K."/>
            <person name="Gaur A."/>
            <person name="Gupta V."/>
            <person name="Kumar D."/>
            <person name="Ravi V."/>
            <person name="Vij S."/>
            <person name="Kapur A."/>
            <person name="Khurana P."/>
            <person name="Khurana P."/>
            <person name="Khurana J.P."/>
            <person name="Tyagi A.K."/>
            <person name="Gaikwad K."/>
            <person name="Singh A."/>
            <person name="Dalal V."/>
            <person name="Srivastava S."/>
            <person name="Dixit A."/>
            <person name="Pal A.K."/>
            <person name="Ghazi I.A."/>
            <person name="Yadav M."/>
            <person name="Pandit A."/>
            <person name="Bhargava A."/>
            <person name="Sureshbabu K."/>
            <person name="Batra K."/>
            <person name="Sharma T.R."/>
            <person name="Mohapatra T."/>
            <person name="Singh N.K."/>
            <person name="Messing J."/>
            <person name="Nelson A.B."/>
            <person name="Fuks G."/>
            <person name="Kavchok S."/>
            <person name="Keizer G."/>
            <person name="Linton E."/>
            <person name="Llaca V."/>
            <person name="Song R."/>
            <person name="Tanyolac B."/>
            <person name="Young S."/>
            <person name="Ho-Il K."/>
            <person name="Hahn J.H."/>
            <person name="Sangsakoo G."/>
            <person name="Vanavichit A."/>
            <person name="de Mattos Luiz.A.T."/>
            <person name="Zimmer P.D."/>
            <person name="Malone G."/>
            <person name="Dellagostin O."/>
            <person name="de Oliveira A.C."/>
            <person name="Bevan M."/>
            <person name="Bancroft I."/>
            <person name="Minx P."/>
            <person name="Cordum H."/>
            <person name="Wilson R."/>
            <person name="Cheng Z."/>
            <person name="Jin W."/>
            <person name="Jiang J."/>
            <person name="Leong S.A."/>
            <person name="Iwama H."/>
            <person name="Gojobori T."/>
            <person name="Itoh T."/>
            <person name="Niimura Y."/>
            <person name="Fujii Y."/>
            <person name="Habara T."/>
            <person name="Sakai H."/>
            <person name="Sato Y."/>
            <person name="Wilson G."/>
            <person name="Kumar K."/>
            <person name="McCouch S."/>
            <person name="Juretic N."/>
            <person name="Hoen D."/>
            <person name="Wright S."/>
            <person name="Bruskiewich R."/>
            <person name="Bureau T."/>
            <person name="Miyao A."/>
            <person name="Hirochika H."/>
            <person name="Nishikawa T."/>
            <person name="Kadowaki K."/>
            <person name="Sugiura M."/>
            <person name="Burr B."/>
            <person name="Sasaki T."/>
        </authorList>
    </citation>
    <scope>NUCLEOTIDE SEQUENCE [LARGE SCALE GENOMIC DNA]</scope>
    <source>
        <strain evidence="4">cv. Nipponbare</strain>
    </source>
</reference>
<evidence type="ECO:0000313" key="4">
    <source>
        <dbReference type="Proteomes" id="UP000000763"/>
    </source>
</evidence>
<sequence length="184" mass="19575">MAPLAMGGRGGGCWNRTHNYPEVAERWADEWSEGPFTRPRVGGAHQGERLRARSHGKSPGTLELAPGPPRPLNRLWGSGGLDWAPRSPRPFGWLRTSRSRLPSSGSGRWEVALAVAALGLEHGWFQGMLSVAFGEAFNLGELVGVGAAESHRRVPSPPATTTFTAPVLVPIGKSSIHDNICGGG</sequence>
<accession>Q6YVV9</accession>
<evidence type="ECO:0000256" key="1">
    <source>
        <dbReference type="SAM" id="MobiDB-lite"/>
    </source>
</evidence>
<name>Q6YVV9_ORYSJ</name>
<gene>
    <name evidence="3" type="primary">OJ1058_A12.144</name>
    <name evidence="2" type="ORF">P0696F12.6</name>
</gene>
<dbReference type="Proteomes" id="UP000000763">
    <property type="component" value="Chromosome 7"/>
</dbReference>